<accession>A0A820PXD2</accession>
<organism evidence="1 2">
    <name type="scientific">Rotaria magnacalcarata</name>
    <dbReference type="NCBI Taxonomy" id="392030"/>
    <lineage>
        <taxon>Eukaryota</taxon>
        <taxon>Metazoa</taxon>
        <taxon>Spiralia</taxon>
        <taxon>Gnathifera</taxon>
        <taxon>Rotifera</taxon>
        <taxon>Eurotatoria</taxon>
        <taxon>Bdelloidea</taxon>
        <taxon>Philodinida</taxon>
        <taxon>Philodinidae</taxon>
        <taxon>Rotaria</taxon>
    </lineage>
</organism>
<dbReference type="AlphaFoldDB" id="A0A820PXD2"/>
<protein>
    <submittedName>
        <fullName evidence="1">Uncharacterized protein</fullName>
    </submittedName>
</protein>
<dbReference type="EMBL" id="CAJOBF010029369">
    <property type="protein sequence ID" value="CAF4415101.1"/>
    <property type="molecule type" value="Genomic_DNA"/>
</dbReference>
<evidence type="ECO:0000313" key="2">
    <source>
        <dbReference type="Proteomes" id="UP000663842"/>
    </source>
</evidence>
<comment type="caution">
    <text evidence="1">The sequence shown here is derived from an EMBL/GenBank/DDBJ whole genome shotgun (WGS) entry which is preliminary data.</text>
</comment>
<name>A0A820PXD2_9BILA</name>
<gene>
    <name evidence="1" type="ORF">UXM345_LOCUS38604</name>
</gene>
<reference evidence="1" key="1">
    <citation type="submission" date="2021-02" db="EMBL/GenBank/DDBJ databases">
        <authorList>
            <person name="Nowell W R."/>
        </authorList>
    </citation>
    <scope>NUCLEOTIDE SEQUENCE</scope>
</reference>
<feature type="non-terminal residue" evidence="1">
    <location>
        <position position="1"/>
    </location>
</feature>
<dbReference type="Proteomes" id="UP000663842">
    <property type="component" value="Unassembled WGS sequence"/>
</dbReference>
<sequence>MRCSACAKLVTRTLAQLRVLYAQTLAPSTMEDAIQTLFAPMTSQPMR</sequence>
<evidence type="ECO:0000313" key="1">
    <source>
        <dbReference type="EMBL" id="CAF4415101.1"/>
    </source>
</evidence>
<proteinExistence type="predicted"/>